<feature type="compositionally biased region" description="Polar residues" evidence="1">
    <location>
        <begin position="193"/>
        <end position="209"/>
    </location>
</feature>
<dbReference type="Proteomes" id="UP001235939">
    <property type="component" value="Chromosome 09"/>
</dbReference>
<reference evidence="2 3" key="1">
    <citation type="submission" date="2022-01" db="EMBL/GenBank/DDBJ databases">
        <title>A chromosomal length assembly of Cordylochernes scorpioides.</title>
        <authorList>
            <person name="Zeh D."/>
            <person name="Zeh J."/>
        </authorList>
    </citation>
    <scope>NUCLEOTIDE SEQUENCE [LARGE SCALE GENOMIC DNA]</scope>
    <source>
        <strain evidence="2">IN4F17</strain>
        <tissue evidence="2">Whole Body</tissue>
    </source>
</reference>
<protein>
    <submittedName>
        <fullName evidence="2">Uncharacterized protein</fullName>
    </submittedName>
</protein>
<organism evidence="2 3">
    <name type="scientific">Cordylochernes scorpioides</name>
    <dbReference type="NCBI Taxonomy" id="51811"/>
    <lineage>
        <taxon>Eukaryota</taxon>
        <taxon>Metazoa</taxon>
        <taxon>Ecdysozoa</taxon>
        <taxon>Arthropoda</taxon>
        <taxon>Chelicerata</taxon>
        <taxon>Arachnida</taxon>
        <taxon>Pseudoscorpiones</taxon>
        <taxon>Cheliferoidea</taxon>
        <taxon>Chernetidae</taxon>
        <taxon>Cordylochernes</taxon>
    </lineage>
</organism>
<name>A0ABY6KU95_9ARAC</name>
<feature type="region of interest" description="Disordered" evidence="1">
    <location>
        <begin position="84"/>
        <end position="209"/>
    </location>
</feature>
<sequence>MKTVVATLRPHCRVVSLTHEVVASGGYTWTTGNRKAFVLLNEGLKLHQLPVKLVIVSKGESTPAYTTYGVSCSKCHRQRHRRTTCPLQINGGSHQDTRQVPVSRPPSSKPMPSNNSALSAPAADLSASIKQTLSTPSSPVAPSPGVNIPVHPQETTTPEPPVPAPSTSQLLPRPEPSLAIIEPTAAPKKTTHNKTASSIQSSTSMTQPMQPLQESQILIGRVEGIFEPMNADSFLSPLYEEISMAAALQKIDMDPELYTLKIVDIVTAVIEMYGDI</sequence>
<proteinExistence type="predicted"/>
<evidence type="ECO:0000256" key="1">
    <source>
        <dbReference type="SAM" id="MobiDB-lite"/>
    </source>
</evidence>
<feature type="compositionally biased region" description="Polar residues" evidence="1">
    <location>
        <begin position="129"/>
        <end position="140"/>
    </location>
</feature>
<feature type="compositionally biased region" description="Low complexity" evidence="1">
    <location>
        <begin position="110"/>
        <end position="128"/>
    </location>
</feature>
<accession>A0ABY6KU95</accession>
<gene>
    <name evidence="2" type="ORF">LAZ67_9003068</name>
</gene>
<keyword evidence="3" id="KW-1185">Reference proteome</keyword>
<feature type="compositionally biased region" description="Polar residues" evidence="1">
    <location>
        <begin position="85"/>
        <end position="94"/>
    </location>
</feature>
<dbReference type="EMBL" id="CP092871">
    <property type="protein sequence ID" value="UYV72423.1"/>
    <property type="molecule type" value="Genomic_DNA"/>
</dbReference>
<evidence type="ECO:0000313" key="3">
    <source>
        <dbReference type="Proteomes" id="UP001235939"/>
    </source>
</evidence>
<evidence type="ECO:0000313" key="2">
    <source>
        <dbReference type="EMBL" id="UYV72423.1"/>
    </source>
</evidence>